<dbReference type="AlphaFoldDB" id="A0A0G4IB02"/>
<dbReference type="CDD" id="cd00081">
    <property type="entry name" value="Hint"/>
    <property type="match status" value="1"/>
</dbReference>
<keyword evidence="2" id="KW-0812">Transmembrane</keyword>
<evidence type="ECO:0000256" key="2">
    <source>
        <dbReference type="SAM" id="Phobius"/>
    </source>
</evidence>
<dbReference type="GO" id="GO:0016540">
    <property type="term" value="P:protein autoprocessing"/>
    <property type="evidence" value="ECO:0007669"/>
    <property type="project" value="InterPro"/>
</dbReference>
<reference evidence="4" key="1">
    <citation type="submission" date="2014-11" db="EMBL/GenBank/DDBJ databases">
        <authorList>
            <person name="Otto D Thomas"/>
            <person name="Naeem Raeece"/>
        </authorList>
    </citation>
    <scope>NUCLEOTIDE SEQUENCE</scope>
</reference>
<feature type="compositionally biased region" description="Basic and acidic residues" evidence="1">
    <location>
        <begin position="383"/>
        <end position="393"/>
    </location>
</feature>
<keyword evidence="2" id="KW-1133">Transmembrane helix</keyword>
<dbReference type="Gene3D" id="2.170.16.10">
    <property type="entry name" value="Hedgehog/Intein (Hint) domain"/>
    <property type="match status" value="1"/>
</dbReference>
<feature type="domain" description="Hint" evidence="3">
    <location>
        <begin position="395"/>
        <end position="498"/>
    </location>
</feature>
<dbReference type="SUPFAM" id="SSF51294">
    <property type="entry name" value="Hedgehog/intein (Hint) domain"/>
    <property type="match status" value="1"/>
</dbReference>
<dbReference type="InterPro" id="IPR003587">
    <property type="entry name" value="Hint_dom_N"/>
</dbReference>
<protein>
    <recommendedName>
        <fullName evidence="3">Hint domain-containing protein</fullName>
    </recommendedName>
</protein>
<dbReference type="PANTHER" id="PTHR46706:SF12">
    <property type="entry name" value="PROTEIN QUA-1-RELATED"/>
    <property type="match status" value="1"/>
</dbReference>
<dbReference type="InterPro" id="IPR001767">
    <property type="entry name" value="Hedgehog_Hint"/>
</dbReference>
<dbReference type="EMBL" id="CDMZ01005782">
    <property type="protein sequence ID" value="CEM54375.1"/>
    <property type="molecule type" value="Genomic_DNA"/>
</dbReference>
<dbReference type="SMART" id="SM00306">
    <property type="entry name" value="HintN"/>
    <property type="match status" value="1"/>
</dbReference>
<organism evidence="4">
    <name type="scientific">Chromera velia CCMP2878</name>
    <dbReference type="NCBI Taxonomy" id="1169474"/>
    <lineage>
        <taxon>Eukaryota</taxon>
        <taxon>Sar</taxon>
        <taxon>Alveolata</taxon>
        <taxon>Colpodellida</taxon>
        <taxon>Chromeraceae</taxon>
        <taxon>Chromera</taxon>
    </lineage>
</organism>
<proteinExistence type="predicted"/>
<evidence type="ECO:0000259" key="3">
    <source>
        <dbReference type="SMART" id="SM00306"/>
    </source>
</evidence>
<dbReference type="Pfam" id="PF01079">
    <property type="entry name" value="Hint"/>
    <property type="match status" value="1"/>
</dbReference>
<dbReference type="GO" id="GO:0016539">
    <property type="term" value="P:intein-mediated protein splicing"/>
    <property type="evidence" value="ECO:0007669"/>
    <property type="project" value="InterPro"/>
</dbReference>
<feature type="compositionally biased region" description="Basic and acidic residues" evidence="1">
    <location>
        <begin position="318"/>
        <end position="346"/>
    </location>
</feature>
<accession>A0A0G4IB02</accession>
<dbReference type="PANTHER" id="PTHR46706">
    <property type="entry name" value="PROTEIN QUA-1-RELATED"/>
    <property type="match status" value="1"/>
</dbReference>
<feature type="compositionally biased region" description="Basic and acidic residues" evidence="1">
    <location>
        <begin position="354"/>
        <end position="371"/>
    </location>
</feature>
<evidence type="ECO:0000313" key="4">
    <source>
        <dbReference type="EMBL" id="CEM54375.1"/>
    </source>
</evidence>
<dbReference type="PhylomeDB" id="A0A0G4IB02"/>
<keyword evidence="2" id="KW-0472">Membrane</keyword>
<name>A0A0G4IB02_9ALVE</name>
<dbReference type="VEuPathDB" id="CryptoDB:Cvel_12730"/>
<gene>
    <name evidence="4" type="ORF">Cvel_12730</name>
</gene>
<sequence length="635" mass="70314">MKFLPLLAFSAFPIGSTLHLQHRQKTRKSEKWVDVESLPPRSVIDAGCTKKAVDQLNDLHREFSVDGGKDDDILTFNFGVKFLHACQRTDMFFHDIVSKGGPLFNEMETIFIDCVRFEKPYTNDGDSVLGINLDYSVEDFKITSFGSMSPPGDECLKAIRHMNGKHNRDVVAELIQNFDSVCHSITDEPEKNDPFEIKYSPAQTPGDHIHYPPEEEPEECTDPPKYPKVEGGKSKNPYNVVVPKDRCCAVCDLDSETYACGDKCVSIDGDCEWRVEWMLENDKKKMLQVNNPGCACDDLFTCTRPAPPPPPPEEGEEKPDKPKDDDDKKPTEDEESEKPIKPHDGSDTPTDPTEPTKPEETDKDKDKKEEEGKTEEEGTSTPEKNDKKDEKKKSGFCFPSSALFTLQDGTQRRADSLQIGDRVLVVSENQKPVFEPIVFFAVNRPEAVYDMKRLTMSTGQVLSLTGTHFVNVRKGNVGSETLTRSENVEVGDGMWVVNAQGVRLPATVTKTETVTLEGLFAPVPLSASRLVVDNVEASAWGAFFSFGLFGETAAPAVYSFLRTVLLRPLFALANVLEGPDLMARGAMAIWGDGSGVMSVDAALSSFTFQLCVQVFVLFASLLCFCVGIGKKKQAA</sequence>
<dbReference type="PROSITE" id="PS50817">
    <property type="entry name" value="INTEIN_N_TER"/>
    <property type="match status" value="1"/>
</dbReference>
<feature type="region of interest" description="Disordered" evidence="1">
    <location>
        <begin position="302"/>
        <end position="394"/>
    </location>
</feature>
<dbReference type="InterPro" id="IPR036844">
    <property type="entry name" value="Hint_dom_sf"/>
</dbReference>
<feature type="transmembrane region" description="Helical" evidence="2">
    <location>
        <begin position="606"/>
        <end position="629"/>
    </location>
</feature>
<evidence type="ECO:0000256" key="1">
    <source>
        <dbReference type="SAM" id="MobiDB-lite"/>
    </source>
</evidence>
<dbReference type="InterPro" id="IPR006141">
    <property type="entry name" value="Intein_N"/>
</dbReference>
<dbReference type="InterPro" id="IPR052140">
    <property type="entry name" value="Dev_Signal_Hedgehog-like"/>
</dbReference>